<reference evidence="1" key="1">
    <citation type="submission" date="2020-11" db="EMBL/GenBank/DDBJ databases">
        <title>Adaptations for nitrogen fixation in a non-lichenized fungal sporocarp promotes dispersal by wood-feeding termites.</title>
        <authorList>
            <consortium name="DOE Joint Genome Institute"/>
            <person name="Koch R.A."/>
            <person name="Yoon G."/>
            <person name="Arayal U."/>
            <person name="Lail K."/>
            <person name="Amirebrahimi M."/>
            <person name="Labutti K."/>
            <person name="Lipzen A."/>
            <person name="Riley R."/>
            <person name="Barry K."/>
            <person name="Henrissat B."/>
            <person name="Grigoriev I.V."/>
            <person name="Herr J.R."/>
            <person name="Aime M.C."/>
        </authorList>
    </citation>
    <scope>NUCLEOTIDE SEQUENCE</scope>
    <source>
        <strain evidence="1">MCA 3950</strain>
    </source>
</reference>
<organism evidence="1 2">
    <name type="scientific">Guyanagaster necrorhizus</name>
    <dbReference type="NCBI Taxonomy" id="856835"/>
    <lineage>
        <taxon>Eukaryota</taxon>
        <taxon>Fungi</taxon>
        <taxon>Dikarya</taxon>
        <taxon>Basidiomycota</taxon>
        <taxon>Agaricomycotina</taxon>
        <taxon>Agaricomycetes</taxon>
        <taxon>Agaricomycetidae</taxon>
        <taxon>Agaricales</taxon>
        <taxon>Marasmiineae</taxon>
        <taxon>Physalacriaceae</taxon>
        <taxon>Guyanagaster</taxon>
    </lineage>
</organism>
<evidence type="ECO:0000313" key="1">
    <source>
        <dbReference type="EMBL" id="KAG7451359.1"/>
    </source>
</evidence>
<accession>A0A9P7W2G4</accession>
<protein>
    <submittedName>
        <fullName evidence="1">Uncharacterized protein</fullName>
    </submittedName>
</protein>
<gene>
    <name evidence="1" type="ORF">BT62DRAFT_419218</name>
</gene>
<dbReference type="OrthoDB" id="2964919at2759"/>
<keyword evidence="2" id="KW-1185">Reference proteome</keyword>
<dbReference type="RefSeq" id="XP_043044859.1">
    <property type="nucleotide sequence ID" value="XM_043180836.1"/>
</dbReference>
<comment type="caution">
    <text evidence="1">The sequence shown here is derived from an EMBL/GenBank/DDBJ whole genome shotgun (WGS) entry which is preliminary data.</text>
</comment>
<evidence type="ECO:0000313" key="2">
    <source>
        <dbReference type="Proteomes" id="UP000812287"/>
    </source>
</evidence>
<sequence length="101" mass="11463">MYMFILRWVSLWAERYVDPSKISWDSVLSAQDYGADKTFTRPASPLSPTKITREKKNSAISTLGTMVSRTSKRVTTCCCSCHCAYTTSVRSFTLNPIFHII</sequence>
<dbReference type="Proteomes" id="UP000812287">
    <property type="component" value="Unassembled WGS sequence"/>
</dbReference>
<name>A0A9P7W2G4_9AGAR</name>
<dbReference type="AlphaFoldDB" id="A0A9P7W2G4"/>
<dbReference type="GeneID" id="66103132"/>
<dbReference type="EMBL" id="MU250525">
    <property type="protein sequence ID" value="KAG7451359.1"/>
    <property type="molecule type" value="Genomic_DNA"/>
</dbReference>
<proteinExistence type="predicted"/>